<dbReference type="AlphaFoldDB" id="A0A235BXR5"/>
<evidence type="ECO:0000256" key="1">
    <source>
        <dbReference type="ARBA" id="ARBA00023125"/>
    </source>
</evidence>
<dbReference type="PANTHER" id="PTHR10302">
    <property type="entry name" value="SINGLE-STRANDED DNA-BINDING PROTEIN"/>
    <property type="match status" value="1"/>
</dbReference>
<evidence type="ECO:0000256" key="2">
    <source>
        <dbReference type="HAMAP-Rule" id="MF_00984"/>
    </source>
</evidence>
<protein>
    <recommendedName>
        <fullName evidence="2 3">Single-stranded DNA-binding protein</fullName>
        <shortName evidence="2">SSB</shortName>
    </recommendedName>
</protein>
<evidence type="ECO:0000313" key="5">
    <source>
        <dbReference type="EMBL" id="OYD17138.1"/>
    </source>
</evidence>
<proteinExistence type="inferred from homology"/>
<feature type="region of interest" description="Disordered" evidence="4">
    <location>
        <begin position="117"/>
        <end position="148"/>
    </location>
</feature>
<keyword evidence="1 2" id="KW-0238">DNA-binding</keyword>
<dbReference type="SUPFAM" id="SSF50249">
    <property type="entry name" value="Nucleic acid-binding proteins"/>
    <property type="match status" value="1"/>
</dbReference>
<dbReference type="PANTHER" id="PTHR10302:SF27">
    <property type="entry name" value="SINGLE-STRANDED DNA-BINDING PROTEIN"/>
    <property type="match status" value="1"/>
</dbReference>
<dbReference type="PIRSF" id="PIRSF002070">
    <property type="entry name" value="SSB"/>
    <property type="match status" value="1"/>
</dbReference>
<dbReference type="Pfam" id="PF00436">
    <property type="entry name" value="SSB"/>
    <property type="match status" value="1"/>
</dbReference>
<dbReference type="NCBIfam" id="TIGR00621">
    <property type="entry name" value="ssb"/>
    <property type="match status" value="1"/>
</dbReference>
<gene>
    <name evidence="5" type="ORF">CH333_01875</name>
</gene>
<dbReference type="Gene3D" id="2.40.50.140">
    <property type="entry name" value="Nucleic acid-binding proteins"/>
    <property type="match status" value="1"/>
</dbReference>
<reference evidence="5 6" key="1">
    <citation type="submission" date="2017-07" db="EMBL/GenBank/DDBJ databases">
        <title>Recovery of genomes from metagenomes via a dereplication, aggregation, and scoring strategy.</title>
        <authorList>
            <person name="Sieber C.M."/>
            <person name="Probst A.J."/>
            <person name="Sharrar A."/>
            <person name="Thomas B.C."/>
            <person name="Hess M."/>
            <person name="Tringe S.G."/>
            <person name="Banfield J.F."/>
        </authorList>
    </citation>
    <scope>NUCLEOTIDE SEQUENCE [LARGE SCALE GENOMIC DNA]</scope>
    <source>
        <strain evidence="5">JGI_Cruoil_03_44_89</strain>
    </source>
</reference>
<name>A0A235BXR5_UNCW3</name>
<evidence type="ECO:0000313" key="6">
    <source>
        <dbReference type="Proteomes" id="UP000215215"/>
    </source>
</evidence>
<dbReference type="GO" id="GO:0009295">
    <property type="term" value="C:nucleoid"/>
    <property type="evidence" value="ECO:0007669"/>
    <property type="project" value="TreeGrafter"/>
</dbReference>
<comment type="subunit">
    <text evidence="2">Homotetramer.</text>
</comment>
<dbReference type="GO" id="GO:0006260">
    <property type="term" value="P:DNA replication"/>
    <property type="evidence" value="ECO:0007669"/>
    <property type="project" value="InterPro"/>
</dbReference>
<dbReference type="HAMAP" id="MF_00984">
    <property type="entry name" value="SSB"/>
    <property type="match status" value="1"/>
</dbReference>
<evidence type="ECO:0000256" key="4">
    <source>
        <dbReference type="SAM" id="MobiDB-lite"/>
    </source>
</evidence>
<comment type="caution">
    <text evidence="5">The sequence shown here is derived from an EMBL/GenBank/DDBJ whole genome shotgun (WGS) entry which is preliminary data.</text>
</comment>
<dbReference type="PROSITE" id="PS50935">
    <property type="entry name" value="SSB"/>
    <property type="match status" value="1"/>
</dbReference>
<dbReference type="GO" id="GO:0003697">
    <property type="term" value="F:single-stranded DNA binding"/>
    <property type="evidence" value="ECO:0007669"/>
    <property type="project" value="UniProtKB-UniRule"/>
</dbReference>
<accession>A0A235BXR5</accession>
<dbReference type="EMBL" id="NOZQ01000031">
    <property type="protein sequence ID" value="OYD17138.1"/>
    <property type="molecule type" value="Genomic_DNA"/>
</dbReference>
<evidence type="ECO:0000256" key="3">
    <source>
        <dbReference type="PIRNR" id="PIRNR002070"/>
    </source>
</evidence>
<dbReference type="CDD" id="cd04496">
    <property type="entry name" value="SSB_OBF"/>
    <property type="match status" value="1"/>
</dbReference>
<dbReference type="InterPro" id="IPR012340">
    <property type="entry name" value="NA-bd_OB-fold"/>
</dbReference>
<dbReference type="InterPro" id="IPR011344">
    <property type="entry name" value="ssDNA-bd"/>
</dbReference>
<sequence length="148" mass="16609">MPNYRVPRINRVLITGNLTSDPELRYTPDGQAVLGFRIAANRRYPNKKTGEWQEDTTFVRVTAWRELAERMGERLHKGSAVFVEGRLQSRSWETPDGQKRSAVDITALTIQHLTKAEVEAAASESPGSPELGNEEKAAKEEGNEDLPF</sequence>
<comment type="caution">
    <text evidence="2">Lacks conserved residue(s) required for the propagation of feature annotation.</text>
</comment>
<organism evidence="5 6">
    <name type="scientific">candidate division WOR-3 bacterium JGI_Cruoil_03_44_89</name>
    <dbReference type="NCBI Taxonomy" id="1973748"/>
    <lineage>
        <taxon>Bacteria</taxon>
        <taxon>Bacteria division WOR-3</taxon>
    </lineage>
</organism>
<dbReference type="Proteomes" id="UP000215215">
    <property type="component" value="Unassembled WGS sequence"/>
</dbReference>
<dbReference type="InterPro" id="IPR000424">
    <property type="entry name" value="Primosome_PriB/ssb"/>
</dbReference>